<keyword evidence="1" id="KW-0812">Transmembrane</keyword>
<dbReference type="EMBL" id="CP000613">
    <property type="protein sequence ID" value="ACI97829.1"/>
    <property type="molecule type" value="Genomic_DNA"/>
</dbReference>
<keyword evidence="1" id="KW-0472">Membrane</keyword>
<dbReference type="RefSeq" id="WP_012565621.1">
    <property type="nucleotide sequence ID" value="NC_011420.2"/>
</dbReference>
<dbReference type="eggNOG" id="COG2911">
    <property type="taxonomic scope" value="Bacteria"/>
</dbReference>
<name>B6IQU3_RHOCS</name>
<dbReference type="KEGG" id="rce:RC1_0389"/>
<dbReference type="HOGENOM" id="CLU_023173_0_0_5"/>
<feature type="transmembrane region" description="Helical" evidence="1">
    <location>
        <begin position="658"/>
        <end position="682"/>
    </location>
</feature>
<evidence type="ECO:0000313" key="3">
    <source>
        <dbReference type="Proteomes" id="UP000001591"/>
    </source>
</evidence>
<evidence type="ECO:0000256" key="1">
    <source>
        <dbReference type="SAM" id="Phobius"/>
    </source>
</evidence>
<gene>
    <name evidence="2" type="ordered locus">RC1_0389</name>
</gene>
<dbReference type="OrthoDB" id="6865449at2"/>
<proteinExistence type="predicted"/>
<evidence type="ECO:0000313" key="2">
    <source>
        <dbReference type="EMBL" id="ACI97829.1"/>
    </source>
</evidence>
<sequence>MPAARPMPTDLPENDRALVEAAQRGVPWAPAGEGQPNFDGEMPTVQASTIRALCLGLWDDVRLDPRGIHIVGVRIDGDLDLSEGTCIGPLKLRACHLTAPLRLWGATLPSLYLSASRLDAGLLADSVRITGDLVCDHGFRATGDLRLLGARVGGDMSFRTATLAGGAMGALSADGVTVEGSLFCDEGFNARGTVRLPFAQIGRDAYFRKAVLNGGETIALFADGSAIKGNLFCDQSFITMGAVRIATAHVGGGAFFHGAILNGGGESALIGDRAEIRGNLFCKDGFTARGSIKIIAARIGGSADFNGAHLDGGGNAALFADGADIRGELSFGSGFTAKGTVCLPSAHIGVTVSFIDAVLDGGSGQALNAENLKVQGGLLCRDKTRINGGVSVAGISIQGLLDWRPASWTGMLDLSHARAVVWADNWSGRKWDCDGAPRIILRDFRFDSFLVADFVKSDAVSRLNWLKAALGDDFVPGPYENLARVLRAAGDDAGAKRVGLEKERARTRHEVKSSNGRLPRSARWLWGAFLDLTIGYGYQWWRGGAFGLLFLLLVGWGVFNSSGPLDTGGSGIIKPALPVAFIEDLGRRIDDRPLWPGETPSHHGIGYRLPPEYPPFSGFCYSLDTLLPLIDLGQSGAWSPSPIAPSFWDDKRGWAVTFYLYFHIFAGWGLSTLIAVDLTGVIQRGTGRPSE</sequence>
<dbReference type="STRING" id="414684.RC1_0389"/>
<protein>
    <recommendedName>
        <fullName evidence="4">Membrane-associated oxidoreductase</fullName>
    </recommendedName>
</protein>
<keyword evidence="1" id="KW-1133">Transmembrane helix</keyword>
<feature type="transmembrane region" description="Helical" evidence="1">
    <location>
        <begin position="540"/>
        <end position="559"/>
    </location>
</feature>
<accession>B6IQU3</accession>
<organism evidence="2 3">
    <name type="scientific">Rhodospirillum centenum (strain ATCC 51521 / SW)</name>
    <dbReference type="NCBI Taxonomy" id="414684"/>
    <lineage>
        <taxon>Bacteria</taxon>
        <taxon>Pseudomonadati</taxon>
        <taxon>Pseudomonadota</taxon>
        <taxon>Alphaproteobacteria</taxon>
        <taxon>Rhodospirillales</taxon>
        <taxon>Rhodospirillaceae</taxon>
        <taxon>Rhodospirillum</taxon>
    </lineage>
</organism>
<evidence type="ECO:0008006" key="4">
    <source>
        <dbReference type="Google" id="ProtNLM"/>
    </source>
</evidence>
<dbReference type="Proteomes" id="UP000001591">
    <property type="component" value="Chromosome"/>
</dbReference>
<keyword evidence="3" id="KW-1185">Reference proteome</keyword>
<dbReference type="AlphaFoldDB" id="B6IQU3"/>
<reference evidence="2 3" key="1">
    <citation type="journal article" date="2010" name="BMC Genomics">
        <title>Metabolic flexibility revealed in the genome of the cyst-forming alpha-1 proteobacterium Rhodospirillum centenum.</title>
        <authorList>
            <person name="Lu Y.K."/>
            <person name="Marden J."/>
            <person name="Han M."/>
            <person name="Swingley W.D."/>
            <person name="Mastrian S.D."/>
            <person name="Chowdhury S.R."/>
            <person name="Hao J."/>
            <person name="Helmy T."/>
            <person name="Kim S."/>
            <person name="Kurdoglu A.A."/>
            <person name="Matthies H.J."/>
            <person name="Rollo D."/>
            <person name="Stothard P."/>
            <person name="Blankenship R.E."/>
            <person name="Bauer C.E."/>
            <person name="Touchman J.W."/>
        </authorList>
    </citation>
    <scope>NUCLEOTIDE SEQUENCE [LARGE SCALE GENOMIC DNA]</scope>
    <source>
        <strain evidence="3">ATCC 51521 / SW</strain>
    </source>
</reference>